<proteinExistence type="inferred from homology"/>
<organism evidence="4 5">
    <name type="scientific">Apiotrichum porosum</name>
    <dbReference type="NCBI Taxonomy" id="105984"/>
    <lineage>
        <taxon>Eukaryota</taxon>
        <taxon>Fungi</taxon>
        <taxon>Dikarya</taxon>
        <taxon>Basidiomycota</taxon>
        <taxon>Agaricomycotina</taxon>
        <taxon>Tremellomycetes</taxon>
        <taxon>Trichosporonales</taxon>
        <taxon>Trichosporonaceae</taxon>
        <taxon>Apiotrichum</taxon>
    </lineage>
</organism>
<dbReference type="PROSITE" id="PS50263">
    <property type="entry name" value="CN_HYDROLASE"/>
    <property type="match status" value="1"/>
</dbReference>
<dbReference type="Gene3D" id="3.60.110.10">
    <property type="entry name" value="Carbon-nitrogen hydrolase"/>
    <property type="match status" value="1"/>
</dbReference>
<dbReference type="PROSITE" id="PS00921">
    <property type="entry name" value="NITRIL_CHT_2"/>
    <property type="match status" value="1"/>
</dbReference>
<feature type="region of interest" description="Disordered" evidence="2">
    <location>
        <begin position="173"/>
        <end position="202"/>
    </location>
</feature>
<dbReference type="RefSeq" id="XP_028475380.1">
    <property type="nucleotide sequence ID" value="XM_028624308.1"/>
</dbReference>
<accession>A0A427XNQ0</accession>
<dbReference type="AlphaFoldDB" id="A0A427XNQ0"/>
<feature type="compositionally biased region" description="Basic and acidic residues" evidence="2">
    <location>
        <begin position="182"/>
        <end position="198"/>
    </location>
</feature>
<protein>
    <recommendedName>
        <fullName evidence="3">CN hydrolase domain-containing protein</fullName>
    </recommendedName>
</protein>
<dbReference type="EMBL" id="RSCE01000008">
    <property type="protein sequence ID" value="RSH80433.1"/>
    <property type="molecule type" value="Genomic_DNA"/>
</dbReference>
<dbReference type="InterPro" id="IPR000132">
    <property type="entry name" value="Nitrilase/CN_hydratase_CS"/>
</dbReference>
<sequence length="366" mass="40502">MSASGPATPRTNVRVAAVQAAPVAYDLFKSLHKLRSLVFAARENGAEIVVLPEAFLSAYPRHLDFRIGSRTQESREWYGRYVKSSVKVPHGAEGRDWLSTSTEQRPDQDYWAFQQLAQIARKYTLYLSVGVVEAANVGSTLWCTNLLFGPTGMLLSKHRKIQPTAAERIVWNQGERTNPTGLKRERTEDGGMKPKSEGTDNLPVVSTPVGKIGGLICWENFMPLARYLLYKKGVEIYLAPTADGRQTWLPSMQHIAQEGRCFVVTANQYHAATDFPADYPPSAEQPHPEHKAHLGCADKIPEVWSRGGSAIIGPLGDVLAGPLWDKEGIIYADLDLSLIDGAKLDFDPVGHYSREEMLMDLLNATV</sequence>
<name>A0A427XNQ0_9TREE</name>
<dbReference type="InterPro" id="IPR044149">
    <property type="entry name" value="Nitrilases_CHs"/>
</dbReference>
<dbReference type="SUPFAM" id="SSF56317">
    <property type="entry name" value="Carbon-nitrogen hydrolase"/>
    <property type="match status" value="1"/>
</dbReference>
<dbReference type="OrthoDB" id="10250282at2759"/>
<dbReference type="GO" id="GO:0000257">
    <property type="term" value="F:nitrilase activity"/>
    <property type="evidence" value="ECO:0007669"/>
    <property type="project" value="UniProtKB-ARBA"/>
</dbReference>
<reference evidence="4 5" key="1">
    <citation type="submission" date="2018-11" db="EMBL/GenBank/DDBJ databases">
        <title>Genome sequence of Apiotrichum porosum DSM 27194.</title>
        <authorList>
            <person name="Aliyu H."/>
            <person name="Gorte O."/>
            <person name="Ochsenreither K."/>
        </authorList>
    </citation>
    <scope>NUCLEOTIDE SEQUENCE [LARGE SCALE GENOMIC DNA]</scope>
    <source>
        <strain evidence="4 5">DSM 27194</strain>
    </source>
</reference>
<dbReference type="Proteomes" id="UP000279236">
    <property type="component" value="Unassembled WGS sequence"/>
</dbReference>
<evidence type="ECO:0000313" key="4">
    <source>
        <dbReference type="EMBL" id="RSH80433.1"/>
    </source>
</evidence>
<evidence type="ECO:0000259" key="3">
    <source>
        <dbReference type="PROSITE" id="PS50263"/>
    </source>
</evidence>
<evidence type="ECO:0000313" key="5">
    <source>
        <dbReference type="Proteomes" id="UP000279236"/>
    </source>
</evidence>
<dbReference type="CDD" id="cd07564">
    <property type="entry name" value="nitrilases_CHs"/>
    <property type="match status" value="1"/>
</dbReference>
<evidence type="ECO:0000256" key="2">
    <source>
        <dbReference type="SAM" id="MobiDB-lite"/>
    </source>
</evidence>
<dbReference type="GO" id="GO:0016836">
    <property type="term" value="F:hydro-lyase activity"/>
    <property type="evidence" value="ECO:0007669"/>
    <property type="project" value="UniProtKB-ARBA"/>
</dbReference>
<dbReference type="InterPro" id="IPR003010">
    <property type="entry name" value="C-N_Hydrolase"/>
</dbReference>
<dbReference type="InterPro" id="IPR036526">
    <property type="entry name" value="C-N_Hydrolase_sf"/>
</dbReference>
<gene>
    <name evidence="4" type="ORF">EHS24_009012</name>
</gene>
<dbReference type="GeneID" id="39593555"/>
<dbReference type="Pfam" id="PF00795">
    <property type="entry name" value="CN_hydrolase"/>
    <property type="match status" value="1"/>
</dbReference>
<keyword evidence="5" id="KW-1185">Reference proteome</keyword>
<evidence type="ECO:0000256" key="1">
    <source>
        <dbReference type="ARBA" id="ARBA00008129"/>
    </source>
</evidence>
<dbReference type="STRING" id="105984.A0A427XNQ0"/>
<comment type="caution">
    <text evidence="4">The sequence shown here is derived from an EMBL/GenBank/DDBJ whole genome shotgun (WGS) entry which is preliminary data.</text>
</comment>
<dbReference type="PANTHER" id="PTHR46044:SF1">
    <property type="entry name" value="CN HYDROLASE DOMAIN-CONTAINING PROTEIN"/>
    <property type="match status" value="1"/>
</dbReference>
<dbReference type="PANTHER" id="PTHR46044">
    <property type="entry name" value="NITRILASE"/>
    <property type="match status" value="1"/>
</dbReference>
<comment type="similarity">
    <text evidence="1">Belongs to the carbon-nitrogen hydrolase superfamily. Nitrilase family.</text>
</comment>
<feature type="domain" description="CN hydrolase" evidence="3">
    <location>
        <begin position="13"/>
        <end position="336"/>
    </location>
</feature>